<feature type="compositionally biased region" description="Low complexity" evidence="2">
    <location>
        <begin position="110"/>
        <end position="123"/>
    </location>
</feature>
<dbReference type="OMA" id="VQMAHSH"/>
<feature type="region of interest" description="Disordered" evidence="2">
    <location>
        <begin position="647"/>
        <end position="711"/>
    </location>
</feature>
<feature type="region of interest" description="Disordered" evidence="2">
    <location>
        <begin position="1289"/>
        <end position="1310"/>
    </location>
</feature>
<accession>A0A484ARL9</accession>
<evidence type="ECO:0000313" key="4">
    <source>
        <dbReference type="Proteomes" id="UP000295192"/>
    </source>
</evidence>
<evidence type="ECO:0000256" key="2">
    <source>
        <dbReference type="SAM" id="MobiDB-lite"/>
    </source>
</evidence>
<feature type="compositionally biased region" description="Acidic residues" evidence="2">
    <location>
        <begin position="516"/>
        <end position="526"/>
    </location>
</feature>
<feature type="region of interest" description="Disordered" evidence="2">
    <location>
        <begin position="516"/>
        <end position="541"/>
    </location>
</feature>
<evidence type="ECO:0000313" key="3">
    <source>
        <dbReference type="EMBL" id="TDG39229.1"/>
    </source>
</evidence>
<dbReference type="OrthoDB" id="206339at2759"/>
<feature type="region of interest" description="Disordered" evidence="2">
    <location>
        <begin position="835"/>
        <end position="867"/>
    </location>
</feature>
<dbReference type="STRING" id="7232.A0A484ARL9"/>
<dbReference type="KEGG" id="dnv:108655490"/>
<dbReference type="Pfam" id="PF16045">
    <property type="entry name" value="LisH_2"/>
    <property type="match status" value="1"/>
</dbReference>
<feature type="compositionally biased region" description="Polar residues" evidence="2">
    <location>
        <begin position="135"/>
        <end position="152"/>
    </location>
</feature>
<feature type="compositionally biased region" description="Basic and acidic residues" evidence="2">
    <location>
        <begin position="55"/>
        <end position="80"/>
    </location>
</feature>
<feature type="compositionally biased region" description="Low complexity" evidence="2">
    <location>
        <begin position="86"/>
        <end position="96"/>
    </location>
</feature>
<feature type="compositionally biased region" description="Pro residues" evidence="2">
    <location>
        <begin position="97"/>
        <end position="109"/>
    </location>
</feature>
<gene>
    <name evidence="3" type="ORF">AWZ03_014350</name>
</gene>
<feature type="compositionally biased region" description="Low complexity" evidence="2">
    <location>
        <begin position="896"/>
        <end position="906"/>
    </location>
</feature>
<feature type="coiled-coil region" evidence="1">
    <location>
        <begin position="936"/>
        <end position="963"/>
    </location>
</feature>
<organism evidence="3 4">
    <name type="scientific">Drosophila navojoa</name>
    <name type="common">Fruit fly</name>
    <dbReference type="NCBI Taxonomy" id="7232"/>
    <lineage>
        <taxon>Eukaryota</taxon>
        <taxon>Metazoa</taxon>
        <taxon>Ecdysozoa</taxon>
        <taxon>Arthropoda</taxon>
        <taxon>Hexapoda</taxon>
        <taxon>Insecta</taxon>
        <taxon>Pterygota</taxon>
        <taxon>Neoptera</taxon>
        <taxon>Endopterygota</taxon>
        <taxon>Diptera</taxon>
        <taxon>Brachycera</taxon>
        <taxon>Muscomorpha</taxon>
        <taxon>Ephydroidea</taxon>
        <taxon>Drosophilidae</taxon>
        <taxon>Drosophila</taxon>
    </lineage>
</organism>
<keyword evidence="1" id="KW-0175">Coiled coil</keyword>
<dbReference type="InterPro" id="IPR006594">
    <property type="entry name" value="LisH"/>
</dbReference>
<feature type="compositionally biased region" description="Polar residues" evidence="2">
    <location>
        <begin position="672"/>
        <end position="685"/>
    </location>
</feature>
<sequence length="1310" mass="144844">MKPKQKPTAATAAAVSSTAVTVAGLSRLTSVRQRSKEEETRLRLRQTQPQPLLICEREMKHEAARREREAQALQKRDVPLRRPIVTPTAPKSKPTAKPAPKPLAKPPAKPMVKTTPTTKQTPKSILKPTPRPMQKPTQAPRLTTTIQGSTPKPSYDKGKQKAPGEGNQAGSQLHTQAGGDANVPIGQHTGSDSDKDSDSEDEETTKLRRQLEHFSQQSKLEFEREFRQWLAQEGIENRMHTHLRTELIKSFNSSSLGKLLTRLSSTSAQVSQQQNFLLMSPLGLALHTLVAEFLYEQNCHYTLSVYCSEMPHRHALPDFDNSVQFRFSEQERQQLLSAVLGETQREPQPQLELEQTVHKTYDITQQSLLLALVQTLISVRRTVVQQVNESTMTPTAGQLEEGTQTEPVACFSNSPDVDTTGLYQAEELIVAADGRTVFIGERVSQSLNGVDEELSDLMHFINELCKSCVPPIEVISRKAFDQLLKKEMLERQRLQGIGQILGVGEMAVKLPELPEQPEQEELEPDEDKNTVQSPVGPIQLPADLPSVPKLPQLHVEQVGSLATVQLILQKYQQQAPQDSSTQDCIHTKLDRLGAMVGELASCVQSLSNVLNLAMEQEYTVGRRKGFQQGYREGFSHGHYMGVQEGMKWQRQQRLKDRSSQTKKAPPPRRVHTSATQTESAQQRHAATSPRRRAQRDSRDVASQTAASPPETAVASRSYEQWIYEMLHSRSGMIFLERVELSLNKALEQQKHRLDELFEVKMRHHAELTRLSRRQNSWRTLCRHVERDSQSTEARELVQKIFRLLERYEMHHRLIAEKIQQTELAAEQTARIQPVWTDEEASVHSRPAASTTNSHPAPPAGSVSAPPLHNLLDLTVDDTAAPTVATAPAAPTAAAASTSSVPVSAPAHPGKPQQNSVATNTCTQSRTHKSDARPQDISSFNEALLSAKNRMLQLEQESDLLEQSFLDYLERARVQKQKINIRASCASERQQIHHTLENIREWQRRIRCDDVNLTVALPSAPSPITSSSEVDQENYQFTNAIAVARRKLFSELQSTSGTATGARTSAAPASIMCPELDLEASALANERTTIADQVQNETQHLMNRVEATLARVCKPGSLQLLTAEEQLGKALGTDLVSSSSSSTLTSLADANANRGDGPVTPPARRKLQRSMARLHQLFGAQVVAQSPAKFDDLPLTKMKTITRPWSAPTSILNTSCTATALAHRPHTAPSCRTELPAATTAGTNLLGLLDAISDVGNTTTNSSSLASSPDTPPIAMREVYAQLVSSISSASHASSSSPPSHSPEFWRRMNL</sequence>
<comment type="caution">
    <text evidence="3">The sequence shown here is derived from an EMBL/GenBank/DDBJ whole genome shotgun (WGS) entry which is preliminary data.</text>
</comment>
<feature type="region of interest" description="Disordered" evidence="2">
    <location>
        <begin position="896"/>
        <end position="935"/>
    </location>
</feature>
<reference evidence="3 4" key="1">
    <citation type="journal article" date="2019" name="J. Hered.">
        <title>An Improved Genome Assembly for Drosophila navojoa, the Basal Species in the mojavensis Cluster.</title>
        <authorList>
            <person name="Vanderlinde T."/>
            <person name="Dupim E.G."/>
            <person name="Nazario-Yepiz N.O."/>
            <person name="Carvalho A.B."/>
        </authorList>
    </citation>
    <scope>NUCLEOTIDE SEQUENCE [LARGE SCALE GENOMIC DNA]</scope>
    <source>
        <strain evidence="3">Navoj_Jal97</strain>
        <tissue evidence="3">Whole organism</tissue>
    </source>
</reference>
<feature type="region of interest" description="Disordered" evidence="2">
    <location>
        <begin position="31"/>
        <end position="206"/>
    </location>
</feature>
<dbReference type="EMBL" id="LSRL02001236">
    <property type="protein sequence ID" value="TDG39229.1"/>
    <property type="molecule type" value="Genomic_DNA"/>
</dbReference>
<protein>
    <submittedName>
        <fullName evidence="3">Uncharacterized protein</fullName>
    </submittedName>
</protein>
<feature type="compositionally biased region" description="Polar residues" evidence="2">
    <location>
        <begin position="911"/>
        <end position="924"/>
    </location>
</feature>
<name>A0A484ARL9_DRONA</name>
<feature type="compositionally biased region" description="Low complexity" evidence="2">
    <location>
        <begin position="1289"/>
        <end position="1302"/>
    </location>
</feature>
<evidence type="ECO:0000256" key="1">
    <source>
        <dbReference type="SAM" id="Coils"/>
    </source>
</evidence>
<dbReference type="Proteomes" id="UP000295192">
    <property type="component" value="Unassembled WGS sequence"/>
</dbReference>
<proteinExistence type="predicted"/>
<keyword evidence="4" id="KW-1185">Reference proteome</keyword>